<evidence type="ECO:0000313" key="1">
    <source>
        <dbReference type="EMBL" id="MQY23559.1"/>
    </source>
</evidence>
<gene>
    <name evidence="1" type="ORF">NRB20_66900</name>
</gene>
<name>A0A7K0DD68_9NOCA</name>
<protein>
    <recommendedName>
        <fullName evidence="3">RES domain-containing protein</fullName>
    </recommendedName>
</protein>
<evidence type="ECO:0000313" key="2">
    <source>
        <dbReference type="Proteomes" id="UP000438448"/>
    </source>
</evidence>
<reference evidence="1 2" key="1">
    <citation type="submission" date="2019-10" db="EMBL/GenBank/DDBJ databases">
        <title>Nocardia macrotermitis sp. nov. and Nocardia aurantia sp. nov., isolated from the gut of fungus growing-termite Macrotermes natalensis.</title>
        <authorList>
            <person name="Benndorf R."/>
            <person name="Schwitalla J."/>
            <person name="Martin K."/>
            <person name="De Beer W."/>
            <person name="Kaster A.-K."/>
            <person name="Vollmers J."/>
            <person name="Poulsen M."/>
            <person name="Beemelmanns C."/>
        </authorList>
    </citation>
    <scope>NUCLEOTIDE SEQUENCE [LARGE SCALE GENOMIC DNA]</scope>
    <source>
        <strain evidence="1 2">RB20</strain>
    </source>
</reference>
<comment type="caution">
    <text evidence="1">The sequence shown here is derived from an EMBL/GenBank/DDBJ whole genome shotgun (WGS) entry which is preliminary data.</text>
</comment>
<dbReference type="EMBL" id="WEGK01000020">
    <property type="protein sequence ID" value="MQY23559.1"/>
    <property type="molecule type" value="Genomic_DNA"/>
</dbReference>
<keyword evidence="2" id="KW-1185">Reference proteome</keyword>
<accession>A0A7K0DD68</accession>
<proteinExistence type="predicted"/>
<sequence length="270" mass="30086">MSVSDIHSGAGTNRRCPKTGLALVSSSRREVFRLAKPVYGPLNPIRRVPSGSVEREEWNRYDVEGQQTVYAAGTMEGAYGELLAPLRPKLPRRAIAYFDDVSEDDELESLIREEWRSSGYRAPGEVDLMWLTALRLYRITLPARGWFIDIEAAASLSAISTTYTPRVLIERGVTDLTVAELRGPARWLTTAIATAIWPVTLYDGTLAHGVMFGSRYGSEWTCWAVWLRRSWRSHPKGLVTTADDGTEVLQPALNPPLEAILSTYGLTGTW</sequence>
<organism evidence="1 2">
    <name type="scientific">Nocardia macrotermitis</name>
    <dbReference type="NCBI Taxonomy" id="2585198"/>
    <lineage>
        <taxon>Bacteria</taxon>
        <taxon>Bacillati</taxon>
        <taxon>Actinomycetota</taxon>
        <taxon>Actinomycetes</taxon>
        <taxon>Mycobacteriales</taxon>
        <taxon>Nocardiaceae</taxon>
        <taxon>Nocardia</taxon>
    </lineage>
</organism>
<dbReference type="AlphaFoldDB" id="A0A7K0DD68"/>
<evidence type="ECO:0008006" key="3">
    <source>
        <dbReference type="Google" id="ProtNLM"/>
    </source>
</evidence>
<dbReference type="Proteomes" id="UP000438448">
    <property type="component" value="Unassembled WGS sequence"/>
</dbReference>